<proteinExistence type="predicted"/>
<dbReference type="EMBL" id="JAFNEN010000022">
    <property type="protein sequence ID" value="KAG8199996.1"/>
    <property type="molecule type" value="Genomic_DNA"/>
</dbReference>
<dbReference type="Pfam" id="PF14780">
    <property type="entry name" value="NEPRO_N"/>
    <property type="match status" value="1"/>
</dbReference>
<keyword evidence="3" id="KW-1185">Reference proteome</keyword>
<gene>
    <name evidence="2" type="ORF">JTE90_006235</name>
</gene>
<reference evidence="2 3" key="1">
    <citation type="journal article" date="2022" name="Nat. Ecol. Evol.">
        <title>A masculinizing supergene underlies an exaggerated male reproductive morph in a spider.</title>
        <authorList>
            <person name="Hendrickx F."/>
            <person name="De Corte Z."/>
            <person name="Sonet G."/>
            <person name="Van Belleghem S.M."/>
            <person name="Kostlbacher S."/>
            <person name="Vangestel C."/>
        </authorList>
    </citation>
    <scope>NUCLEOTIDE SEQUENCE [LARGE SCALE GENOMIC DNA]</scope>
    <source>
        <strain evidence="2">W744_W776</strain>
    </source>
</reference>
<dbReference type="Proteomes" id="UP000827092">
    <property type="component" value="Unassembled WGS sequence"/>
</dbReference>
<protein>
    <recommendedName>
        <fullName evidence="1">Nucleolus and neural progenitor protein-like N-terminal domain-containing protein</fullName>
    </recommendedName>
</protein>
<comment type="caution">
    <text evidence="2">The sequence shown here is derived from an EMBL/GenBank/DDBJ whole genome shotgun (WGS) entry which is preliminary data.</text>
</comment>
<dbReference type="InterPro" id="IPR052835">
    <property type="entry name" value="Nepro"/>
</dbReference>
<evidence type="ECO:0000313" key="2">
    <source>
        <dbReference type="EMBL" id="KAG8199996.1"/>
    </source>
</evidence>
<accession>A0AAV6VW12</accession>
<dbReference type="PANTHER" id="PTHR34761:SF1">
    <property type="entry name" value="NUCLEOLUS AND NEURAL PROGENITOR PROTEIN"/>
    <property type="match status" value="1"/>
</dbReference>
<organism evidence="2 3">
    <name type="scientific">Oedothorax gibbosus</name>
    <dbReference type="NCBI Taxonomy" id="931172"/>
    <lineage>
        <taxon>Eukaryota</taxon>
        <taxon>Metazoa</taxon>
        <taxon>Ecdysozoa</taxon>
        <taxon>Arthropoda</taxon>
        <taxon>Chelicerata</taxon>
        <taxon>Arachnida</taxon>
        <taxon>Araneae</taxon>
        <taxon>Araneomorphae</taxon>
        <taxon>Entelegynae</taxon>
        <taxon>Araneoidea</taxon>
        <taxon>Linyphiidae</taxon>
        <taxon>Erigoninae</taxon>
        <taxon>Oedothorax</taxon>
    </lineage>
</organism>
<sequence>MWKQMNLPNPSNDMCEYESADDVIINLHSFVGLLTSSAEILTADNQLWTEIKVFENVQAKYKRILHCDKCLQLLQRVGIYLRKMVLLNLSKSYLDLAEPFLKGLQSEESKRLLPSRQQLEYVLIRTQSAAKLICEAIHYSRETFCYLIPRLKIGHWILNLTMAASVTARLHILFKGILALMCDFYLQVYKWLDKLKEGTFKWPLPIDLPEDLQDWLLSEGDLSDHKQLPTEQLSFLKDIFEKQKGKSKAKKDMVIDIATDDEECTVVKDSTEQNEDVDFGEVVSRDTSNMEIVSREPEIVSSDSECIEVVSTDVENSEINSINEDHANGSTKEENMFLQKIKKVKTYKQLLNILKNIEEWSNVGAIPKLTEKRRTKVMKMFVLCRQEMKDIKRKLLTEDQRKQRNKKTIKKYKAQFCKLLRLSPKQPGAIEVSPAISENIRQPRNLTELINLYNNLYFQLDTAKATKKCCKLKKMFKSQKSDIKLLLKNGENGLAKQLIACTTKILLTKYVI</sequence>
<feature type="domain" description="Nucleolus and neural progenitor protein-like N-terminal" evidence="1">
    <location>
        <begin position="2"/>
        <end position="188"/>
    </location>
</feature>
<evidence type="ECO:0000313" key="3">
    <source>
        <dbReference type="Proteomes" id="UP000827092"/>
    </source>
</evidence>
<dbReference type="GO" id="GO:0005634">
    <property type="term" value="C:nucleus"/>
    <property type="evidence" value="ECO:0007669"/>
    <property type="project" value="TreeGrafter"/>
</dbReference>
<name>A0AAV6VW12_9ARAC</name>
<dbReference type="InterPro" id="IPR027951">
    <property type="entry name" value="Nepro_N"/>
</dbReference>
<dbReference type="AlphaFoldDB" id="A0AAV6VW12"/>
<dbReference type="PANTHER" id="PTHR34761">
    <property type="entry name" value="NUCLEOLUS AND NEURAL PROGENITOR PROTEIN"/>
    <property type="match status" value="1"/>
</dbReference>
<evidence type="ECO:0000259" key="1">
    <source>
        <dbReference type="Pfam" id="PF14780"/>
    </source>
</evidence>
<dbReference type="GO" id="GO:0045747">
    <property type="term" value="P:positive regulation of Notch signaling pathway"/>
    <property type="evidence" value="ECO:0007669"/>
    <property type="project" value="TreeGrafter"/>
</dbReference>